<evidence type="ECO:0000313" key="4">
    <source>
        <dbReference type="RefSeq" id="XP_013393728.1"/>
    </source>
</evidence>
<dbReference type="PANTHER" id="PTHR11786">
    <property type="entry name" value="N-HYDROXYARYLAMINE O-ACETYLTRANSFERASE"/>
    <property type="match status" value="1"/>
</dbReference>
<protein>
    <recommendedName>
        <fullName evidence="2">arylamine N-acetyltransferase</fullName>
        <ecNumber evidence="2">2.3.1.5</ecNumber>
    </recommendedName>
</protein>
<evidence type="ECO:0000313" key="3">
    <source>
        <dbReference type="Proteomes" id="UP000085678"/>
    </source>
</evidence>
<organism evidence="3 4">
    <name type="scientific">Lingula anatina</name>
    <name type="common">Brachiopod</name>
    <name type="synonym">Lingula unguis</name>
    <dbReference type="NCBI Taxonomy" id="7574"/>
    <lineage>
        <taxon>Eukaryota</taxon>
        <taxon>Metazoa</taxon>
        <taxon>Spiralia</taxon>
        <taxon>Lophotrochozoa</taxon>
        <taxon>Brachiopoda</taxon>
        <taxon>Linguliformea</taxon>
        <taxon>Lingulata</taxon>
        <taxon>Lingulida</taxon>
        <taxon>Linguloidea</taxon>
        <taxon>Lingulidae</taxon>
        <taxon>Lingula</taxon>
    </lineage>
</organism>
<evidence type="ECO:0000256" key="1">
    <source>
        <dbReference type="ARBA" id="ARBA00006547"/>
    </source>
</evidence>
<dbReference type="AlphaFoldDB" id="A0A1S3I693"/>
<keyword evidence="3" id="KW-1185">Reference proteome</keyword>
<dbReference type="InterPro" id="IPR053710">
    <property type="entry name" value="Arylamine_NAT_domain_sf"/>
</dbReference>
<dbReference type="Gene3D" id="3.30.2140.20">
    <property type="match status" value="1"/>
</dbReference>
<dbReference type="InParanoid" id="A0A1S3I693"/>
<sequence length="296" mass="33698">MDLLSKEEATTFVENVLGLIDIQMRLNTDKLTFLNDMIYEYHCKVPFHNLDLLALPVSERRIPNLAELKDRGLSGRGGLCYQNNTFLYFVLRALGYDVTLAKGHVKNPGDHVLLVAHDVVTSGDSYLIEAAIGYPTLRAILLDFQVESPVYTFSFCTFKYVRQDGGEFHRMHKEESDLEKTWRRVYSFNPAYCILKDFESSMVIPYTDPTSAFLNSFRAVRFPNGKLLAIKNNSILEDKNGKVFSTEFKDSEALTNALSLLFPMLNSPKEVMKSAVEMIETFKCEIKHIHPIMSGP</sequence>
<evidence type="ECO:0000256" key="2">
    <source>
        <dbReference type="ARBA" id="ARBA00012701"/>
    </source>
</evidence>
<dbReference type="Pfam" id="PF00797">
    <property type="entry name" value="Acetyltransf_2"/>
    <property type="match status" value="1"/>
</dbReference>
<proteinExistence type="inferred from homology"/>
<dbReference type="OrthoDB" id="10260017at2759"/>
<dbReference type="InterPro" id="IPR001447">
    <property type="entry name" value="Arylamine_N-AcTrfase"/>
</dbReference>
<gene>
    <name evidence="4" type="primary">LOC106161341</name>
</gene>
<dbReference type="InterPro" id="IPR038765">
    <property type="entry name" value="Papain-like_cys_pep_sf"/>
</dbReference>
<dbReference type="GO" id="GO:0004060">
    <property type="term" value="F:arylamine N-acetyltransferase activity"/>
    <property type="evidence" value="ECO:0007669"/>
    <property type="project" value="UniProtKB-EC"/>
</dbReference>
<name>A0A1S3I693_LINAN</name>
<dbReference type="EC" id="2.3.1.5" evidence="2"/>
<dbReference type="RefSeq" id="XP_013393728.1">
    <property type="nucleotide sequence ID" value="XM_013538274.1"/>
</dbReference>
<dbReference type="Proteomes" id="UP000085678">
    <property type="component" value="Unplaced"/>
</dbReference>
<dbReference type="KEGG" id="lak:106161341"/>
<reference evidence="4" key="1">
    <citation type="submission" date="2025-08" db="UniProtKB">
        <authorList>
            <consortium name="RefSeq"/>
        </authorList>
    </citation>
    <scope>IDENTIFICATION</scope>
    <source>
        <tissue evidence="4">Gonads</tissue>
    </source>
</reference>
<comment type="similarity">
    <text evidence="1">Belongs to the arylamine N-acetyltransferase family.</text>
</comment>
<dbReference type="GeneID" id="106161341"/>
<accession>A0A1S3I693</accession>
<dbReference type="SUPFAM" id="SSF54001">
    <property type="entry name" value="Cysteine proteinases"/>
    <property type="match status" value="1"/>
</dbReference>
<dbReference type="PANTHER" id="PTHR11786:SF0">
    <property type="entry name" value="ARYLAMINE N-ACETYLTRANSFERASE 4-RELATED"/>
    <property type="match status" value="1"/>
</dbReference>